<protein>
    <submittedName>
        <fullName evidence="1">Uncharacterized protein</fullName>
    </submittedName>
</protein>
<reference evidence="1 2" key="1">
    <citation type="journal article" date="2018" name="Sci. Rep.">
        <title>Genomic signatures of local adaptation to the degree of environmental predictability in rotifers.</title>
        <authorList>
            <person name="Franch-Gras L."/>
            <person name="Hahn C."/>
            <person name="Garcia-Roger E.M."/>
            <person name="Carmona M.J."/>
            <person name="Serra M."/>
            <person name="Gomez A."/>
        </authorList>
    </citation>
    <scope>NUCLEOTIDE SEQUENCE [LARGE SCALE GENOMIC DNA]</scope>
    <source>
        <strain evidence="1">HYR1</strain>
    </source>
</reference>
<dbReference type="AlphaFoldDB" id="A0A3M7QV79"/>
<accession>A0A3M7QV79</accession>
<sequence length="70" mass="8317">MEPDIRTAIIFPWERLNVTAKLGAFFHLMWPLEQYEIVTKNKLKHNLVLLRTFETECNQPNLKLFVILCS</sequence>
<organism evidence="1 2">
    <name type="scientific">Brachionus plicatilis</name>
    <name type="common">Marine rotifer</name>
    <name type="synonym">Brachionus muelleri</name>
    <dbReference type="NCBI Taxonomy" id="10195"/>
    <lineage>
        <taxon>Eukaryota</taxon>
        <taxon>Metazoa</taxon>
        <taxon>Spiralia</taxon>
        <taxon>Gnathifera</taxon>
        <taxon>Rotifera</taxon>
        <taxon>Eurotatoria</taxon>
        <taxon>Monogononta</taxon>
        <taxon>Pseudotrocha</taxon>
        <taxon>Ploima</taxon>
        <taxon>Brachionidae</taxon>
        <taxon>Brachionus</taxon>
    </lineage>
</organism>
<proteinExistence type="predicted"/>
<gene>
    <name evidence="1" type="ORF">BpHYR1_033787</name>
</gene>
<comment type="caution">
    <text evidence="1">The sequence shown here is derived from an EMBL/GenBank/DDBJ whole genome shotgun (WGS) entry which is preliminary data.</text>
</comment>
<evidence type="ECO:0000313" key="1">
    <source>
        <dbReference type="EMBL" id="RNA15014.1"/>
    </source>
</evidence>
<dbReference type="Proteomes" id="UP000276133">
    <property type="component" value="Unassembled WGS sequence"/>
</dbReference>
<evidence type="ECO:0000313" key="2">
    <source>
        <dbReference type="Proteomes" id="UP000276133"/>
    </source>
</evidence>
<keyword evidence="2" id="KW-1185">Reference proteome</keyword>
<name>A0A3M7QV79_BRAPC</name>
<dbReference type="EMBL" id="REGN01005061">
    <property type="protein sequence ID" value="RNA15014.1"/>
    <property type="molecule type" value="Genomic_DNA"/>
</dbReference>